<reference evidence="1 2" key="1">
    <citation type="submission" date="2023-06" db="EMBL/GenBank/DDBJ databases">
        <title>Sporosarcina sp. nov., isolated from Korean tranditional fermented seafood 'Jeotgal'.</title>
        <authorList>
            <person name="Yang A.I."/>
            <person name="Shin N.-R."/>
        </authorList>
    </citation>
    <scope>NUCLEOTIDE SEQUENCE [LARGE SCALE GENOMIC DNA]</scope>
    <source>
        <strain evidence="1 2">T2O-4</strain>
    </source>
</reference>
<organism evidence="1 2">
    <name type="scientific">Sporosarcina oncorhynchi</name>
    <dbReference type="NCBI Taxonomy" id="3056444"/>
    <lineage>
        <taxon>Bacteria</taxon>
        <taxon>Bacillati</taxon>
        <taxon>Bacillota</taxon>
        <taxon>Bacilli</taxon>
        <taxon>Bacillales</taxon>
        <taxon>Caryophanaceae</taxon>
        <taxon>Sporosarcina</taxon>
    </lineage>
</organism>
<dbReference type="PANTHER" id="PTHR37950">
    <property type="entry name" value="4-HYDROXYPHENYLACETATE CATABOLISM PROTEIN"/>
    <property type="match status" value="1"/>
</dbReference>
<accession>A0ABZ0L5G1</accession>
<keyword evidence="2" id="KW-1185">Reference proteome</keyword>
<dbReference type="SUPFAM" id="SSF55331">
    <property type="entry name" value="Tautomerase/MIF"/>
    <property type="match status" value="1"/>
</dbReference>
<sequence length="129" mass="14821">MPFFFVEYTDNLKEEANINKLLEEIHKVLIARDTIFPIGGLRSRAIELKEYRAADGAEDDAFVHAQLKIGAGRSDEVKKDVCDALFEVIKEHFSHVSSKRYLALSMELVEFSEAGTYKQNNIHTRFKKK</sequence>
<protein>
    <submittedName>
        <fullName evidence="1">5-carboxymethyl-2-hydroxymuconate Delta-isomerase</fullName>
    </submittedName>
</protein>
<dbReference type="Proteomes" id="UP001303902">
    <property type="component" value="Chromosome"/>
</dbReference>
<dbReference type="Gene3D" id="3.30.429.10">
    <property type="entry name" value="Macrophage Migration Inhibitory Factor"/>
    <property type="match status" value="1"/>
</dbReference>
<dbReference type="PANTHER" id="PTHR37950:SF1">
    <property type="entry name" value="4-HYDROXYPHENYLACETATE CATABOLISM PROTEIN"/>
    <property type="match status" value="1"/>
</dbReference>
<dbReference type="InterPro" id="IPR014347">
    <property type="entry name" value="Tautomerase/MIF_sf"/>
</dbReference>
<dbReference type="CDD" id="cd00580">
    <property type="entry name" value="CHMI"/>
    <property type="match status" value="1"/>
</dbReference>
<dbReference type="EMBL" id="CP129118">
    <property type="protein sequence ID" value="WOV86892.1"/>
    <property type="molecule type" value="Genomic_DNA"/>
</dbReference>
<name>A0ABZ0L5G1_9BACL</name>
<evidence type="ECO:0000313" key="1">
    <source>
        <dbReference type="EMBL" id="WOV86892.1"/>
    </source>
</evidence>
<dbReference type="Pfam" id="PF02962">
    <property type="entry name" value="CHMI"/>
    <property type="match status" value="1"/>
</dbReference>
<dbReference type="RefSeq" id="WP_317966464.1">
    <property type="nucleotide sequence ID" value="NZ_CP129118.1"/>
</dbReference>
<proteinExistence type="predicted"/>
<evidence type="ECO:0000313" key="2">
    <source>
        <dbReference type="Proteomes" id="UP001303902"/>
    </source>
</evidence>
<gene>
    <name evidence="1" type="ORF">QWT69_13580</name>
</gene>
<dbReference type="InterPro" id="IPR004220">
    <property type="entry name" value="5-COMe_2-OHmuconate_Isoase"/>
</dbReference>